<dbReference type="GO" id="GO:0006631">
    <property type="term" value="P:fatty acid metabolic process"/>
    <property type="evidence" value="ECO:0007669"/>
    <property type="project" value="UniProtKB-KW"/>
</dbReference>
<dbReference type="Pfam" id="PF00501">
    <property type="entry name" value="AMP-binding"/>
    <property type="match status" value="1"/>
</dbReference>
<gene>
    <name evidence="10" type="primary">alkK</name>
    <name evidence="10" type="ORF">JCM17846_26670</name>
</gene>
<dbReference type="Pfam" id="PF13193">
    <property type="entry name" value="AMP-binding_C"/>
    <property type="match status" value="1"/>
</dbReference>
<dbReference type="InterPro" id="IPR045851">
    <property type="entry name" value="AMP-bd_C_sf"/>
</dbReference>
<name>A0A5A7NBH9_9PROT</name>
<evidence type="ECO:0000259" key="8">
    <source>
        <dbReference type="Pfam" id="PF00501"/>
    </source>
</evidence>
<dbReference type="Gene3D" id="3.30.300.30">
    <property type="match status" value="1"/>
</dbReference>
<protein>
    <recommendedName>
        <fullName evidence="7">3-methylmercaptopropionyl-CoA ligase</fullName>
        <ecNumber evidence="6">6.2.1.44</ecNumber>
    </recommendedName>
</protein>
<dbReference type="NCBIfam" id="NF004674">
    <property type="entry name" value="PRK06018.1"/>
    <property type="match status" value="1"/>
</dbReference>
<dbReference type="Gene3D" id="3.40.50.12780">
    <property type="entry name" value="N-terminal domain of ligase-like"/>
    <property type="match status" value="1"/>
</dbReference>
<evidence type="ECO:0000313" key="11">
    <source>
        <dbReference type="Proteomes" id="UP000324996"/>
    </source>
</evidence>
<evidence type="ECO:0000313" key="10">
    <source>
        <dbReference type="EMBL" id="GER04985.1"/>
    </source>
</evidence>
<dbReference type="EC" id="6.2.1.44" evidence="6"/>
<dbReference type="InterPro" id="IPR000873">
    <property type="entry name" value="AMP-dep_synth/lig_dom"/>
</dbReference>
<keyword evidence="4" id="KW-0443">Lipid metabolism</keyword>
<dbReference type="InterPro" id="IPR042099">
    <property type="entry name" value="ANL_N_sf"/>
</dbReference>
<keyword evidence="11" id="KW-1185">Reference proteome</keyword>
<dbReference type="EMBL" id="BKCN01000016">
    <property type="protein sequence ID" value="GER04985.1"/>
    <property type="molecule type" value="Genomic_DNA"/>
</dbReference>
<keyword evidence="3" id="KW-0276">Fatty acid metabolism</keyword>
<evidence type="ECO:0000256" key="5">
    <source>
        <dbReference type="ARBA" id="ARBA00051915"/>
    </source>
</evidence>
<evidence type="ECO:0000259" key="9">
    <source>
        <dbReference type="Pfam" id="PF13193"/>
    </source>
</evidence>
<reference evidence="10 11" key="1">
    <citation type="submission" date="2019-09" db="EMBL/GenBank/DDBJ databases">
        <title>NBRP : Genome information of microbial organism related human and environment.</title>
        <authorList>
            <person name="Hattori M."/>
            <person name="Oshima K."/>
            <person name="Inaba H."/>
            <person name="Suda W."/>
            <person name="Sakamoto M."/>
            <person name="Iino T."/>
            <person name="Kitahara M."/>
            <person name="Oshida Y."/>
            <person name="Iida T."/>
            <person name="Kudo T."/>
            <person name="Itoh T."/>
            <person name="Ohkuma M."/>
        </authorList>
    </citation>
    <scope>NUCLEOTIDE SEQUENCE [LARGE SCALE GENOMIC DNA]</scope>
    <source>
        <strain evidence="10 11">Q-1</strain>
    </source>
</reference>
<sequence>MMQGLMQDWPLLQSKLIDHAARAHPEREIVTYSVEGPVHRTNYRELHLRSKKLAQAMQRLGVGLGDRVGTLAWNTWRHVELWFGVSGMGAVAHTINPRLFAEQITYIANHAGDKVLCLDLTFIPLIEPLLDQLQSIEHFIIMTDRAHMPAATKIPNPLCYEDLIAHEDGAYSWPDLDENTAAGLCYTSGTTGDPKGVLYSHRSNLLHTFAAAATDTLGVSARDAVLPVVPMFHANSWGVPYLAAMVGAKLVLNGPHHDPETMWTLLDSERVSVTAAVPTVWLALLTYLRASGKSLPYLKNVTIGGSAAPRSMIEAFERDYDVRVCHAWGMTELSPLGTVGTHNAQTAELDFDGRMDVQCKQGRAVFGVEMRIVDSEGHILPHDGKASGHLQVRGPWTAKAYFNRDDEILDMDGFFDTGDVSQIDTYGFMQITDRSKDVIKSGGEWISSIDLENAAVGHPDVREAAVIGIAHPKWDERPLLIIVPEPGKSISKDDMLAYLHGRVVKWWMPDDVVCRDSIPHTATGKIHKMALREQFRDYRFPG</sequence>
<dbReference type="SUPFAM" id="SSF56801">
    <property type="entry name" value="Acetyl-CoA synthetase-like"/>
    <property type="match status" value="1"/>
</dbReference>
<evidence type="ECO:0000256" key="7">
    <source>
        <dbReference type="ARBA" id="ARBA00067668"/>
    </source>
</evidence>
<accession>A0A5A7NBH9</accession>
<evidence type="ECO:0000256" key="1">
    <source>
        <dbReference type="ARBA" id="ARBA00006432"/>
    </source>
</evidence>
<organism evidence="10 11">
    <name type="scientific">Iodidimonas nitroreducens</name>
    <dbReference type="NCBI Taxonomy" id="1236968"/>
    <lineage>
        <taxon>Bacteria</taxon>
        <taxon>Pseudomonadati</taxon>
        <taxon>Pseudomonadota</taxon>
        <taxon>Alphaproteobacteria</taxon>
        <taxon>Iodidimonadales</taxon>
        <taxon>Iodidimonadaceae</taxon>
        <taxon>Iodidimonas</taxon>
    </lineage>
</organism>
<dbReference type="AlphaFoldDB" id="A0A5A7NBH9"/>
<evidence type="ECO:0000256" key="3">
    <source>
        <dbReference type="ARBA" id="ARBA00022832"/>
    </source>
</evidence>
<proteinExistence type="inferred from homology"/>
<dbReference type="PANTHER" id="PTHR43859">
    <property type="entry name" value="ACYL-ACTIVATING ENZYME"/>
    <property type="match status" value="1"/>
</dbReference>
<dbReference type="PANTHER" id="PTHR43859:SF4">
    <property type="entry name" value="BUTANOATE--COA LIGASE AAE1-RELATED"/>
    <property type="match status" value="1"/>
</dbReference>
<dbReference type="CDD" id="cd12119">
    <property type="entry name" value="ttLC_FACS_AlkK_like"/>
    <property type="match status" value="1"/>
</dbReference>
<comment type="catalytic activity">
    <reaction evidence="5">
        <text>3-(methylsulfanyl)propanoate + ATP + CoA = 3-(methylsulfanyl)propanoyl-CoA + AMP + diphosphate</text>
        <dbReference type="Rhea" id="RHEA:43052"/>
        <dbReference type="ChEBI" id="CHEBI:30616"/>
        <dbReference type="ChEBI" id="CHEBI:33019"/>
        <dbReference type="ChEBI" id="CHEBI:49016"/>
        <dbReference type="ChEBI" id="CHEBI:57287"/>
        <dbReference type="ChEBI" id="CHEBI:82815"/>
        <dbReference type="ChEBI" id="CHEBI:456215"/>
        <dbReference type="EC" id="6.2.1.44"/>
    </reaction>
    <physiologicalReaction direction="left-to-right" evidence="5">
        <dbReference type="Rhea" id="RHEA:43053"/>
    </physiologicalReaction>
</comment>
<feature type="domain" description="AMP-binding enzyme C-terminal" evidence="9">
    <location>
        <begin position="451"/>
        <end position="525"/>
    </location>
</feature>
<dbReference type="GO" id="GO:0016874">
    <property type="term" value="F:ligase activity"/>
    <property type="evidence" value="ECO:0007669"/>
    <property type="project" value="UniProtKB-KW"/>
</dbReference>
<dbReference type="InterPro" id="IPR025110">
    <property type="entry name" value="AMP-bd_C"/>
</dbReference>
<feature type="domain" description="AMP-dependent synthetase/ligase" evidence="8">
    <location>
        <begin position="18"/>
        <end position="402"/>
    </location>
</feature>
<dbReference type="NCBIfam" id="NF004837">
    <property type="entry name" value="PRK06187.1"/>
    <property type="match status" value="1"/>
</dbReference>
<evidence type="ECO:0000256" key="2">
    <source>
        <dbReference type="ARBA" id="ARBA00022598"/>
    </source>
</evidence>
<comment type="similarity">
    <text evidence="1">Belongs to the ATP-dependent AMP-binding enzyme family.</text>
</comment>
<dbReference type="InterPro" id="IPR020845">
    <property type="entry name" value="AMP-binding_CS"/>
</dbReference>
<evidence type="ECO:0000256" key="6">
    <source>
        <dbReference type="ARBA" id="ARBA00066616"/>
    </source>
</evidence>
<dbReference type="Proteomes" id="UP000324996">
    <property type="component" value="Unassembled WGS sequence"/>
</dbReference>
<dbReference type="PROSITE" id="PS00455">
    <property type="entry name" value="AMP_BINDING"/>
    <property type="match status" value="1"/>
</dbReference>
<keyword evidence="2" id="KW-0436">Ligase</keyword>
<dbReference type="FunFam" id="3.30.300.30:FF:000008">
    <property type="entry name" value="2,3-dihydroxybenzoate-AMP ligase"/>
    <property type="match status" value="1"/>
</dbReference>
<comment type="caution">
    <text evidence="10">The sequence shown here is derived from an EMBL/GenBank/DDBJ whole genome shotgun (WGS) entry which is preliminary data.</text>
</comment>
<evidence type="ECO:0000256" key="4">
    <source>
        <dbReference type="ARBA" id="ARBA00023098"/>
    </source>
</evidence>